<evidence type="ECO:0008006" key="4">
    <source>
        <dbReference type="Google" id="ProtNLM"/>
    </source>
</evidence>
<dbReference type="GeneID" id="81474148"/>
<dbReference type="Proteomes" id="UP000661006">
    <property type="component" value="Unassembled WGS sequence"/>
</dbReference>
<dbReference type="OrthoDB" id="7223779at2"/>
<gene>
    <name evidence="2" type="ORF">HKD32_05525</name>
</gene>
<evidence type="ECO:0000256" key="1">
    <source>
        <dbReference type="SAM" id="SignalP"/>
    </source>
</evidence>
<feature type="chain" id="PRO_5040451801" description="Aspartyl protease" evidence="1">
    <location>
        <begin position="22"/>
        <end position="328"/>
    </location>
</feature>
<dbReference type="AlphaFoldDB" id="A0A9Q2ILD8"/>
<organism evidence="2 3">
    <name type="scientific">Gluconobacter japonicus</name>
    <dbReference type="NCBI Taxonomy" id="376620"/>
    <lineage>
        <taxon>Bacteria</taxon>
        <taxon>Pseudomonadati</taxon>
        <taxon>Pseudomonadota</taxon>
        <taxon>Alphaproteobacteria</taxon>
        <taxon>Acetobacterales</taxon>
        <taxon>Acetobacteraceae</taxon>
        <taxon>Gluconobacter</taxon>
    </lineage>
</organism>
<dbReference type="EMBL" id="JABCQN010000002">
    <property type="protein sequence ID" value="MBF0870319.1"/>
    <property type="molecule type" value="Genomic_DNA"/>
</dbReference>
<comment type="caution">
    <text evidence="2">The sequence shown here is derived from an EMBL/GenBank/DDBJ whole genome shotgun (WGS) entry which is preliminary data.</text>
</comment>
<accession>A0A9Q2ILD8</accession>
<evidence type="ECO:0000313" key="3">
    <source>
        <dbReference type="Proteomes" id="UP000661006"/>
    </source>
</evidence>
<keyword evidence="1" id="KW-0732">Signal</keyword>
<sequence>MKKLVLALLVSSGLFIESAQAENSVECVTAPILLPLLGGQGDAPLIPVTINGKPAAMYVSPAFDYIYIRNSGDVQFPQADEDARVIINGTYQERAYHSKISELVLDGVALKDVDAVLLERPTAQSVDGRPIVGVLGRAALSRLSVLIDIPKRKFAYLEFSRDAACKGAIDTFLGEESRSLYMEDDFTVHLRIGGKKRHVSFNPDLTYTTFPSAWISSLKDSLSGLGEQKKFTHYDGFMSVGQVATVSNMTMGGLSIEDEKVLFQDDVQIGSLGLPFFENKIVLWNLRENRMYFTLSNDQPPLPKGRNLHFFSTHSGNVSVQNKRGDVE</sequence>
<dbReference type="RefSeq" id="WP_062025724.1">
    <property type="nucleotide sequence ID" value="NZ_JABCQN010000002.1"/>
</dbReference>
<proteinExistence type="predicted"/>
<name>A0A9Q2ILD8_GLUJA</name>
<protein>
    <recommendedName>
        <fullName evidence="4">Aspartyl protease</fullName>
    </recommendedName>
</protein>
<feature type="signal peptide" evidence="1">
    <location>
        <begin position="1"/>
        <end position="21"/>
    </location>
</feature>
<reference evidence="2" key="1">
    <citation type="submission" date="2020-04" db="EMBL/GenBank/DDBJ databases">
        <authorList>
            <person name="Sombolestani A."/>
        </authorList>
    </citation>
    <scope>NUCLEOTIDE SEQUENCE</scope>
    <source>
        <strain evidence="2">R71697</strain>
    </source>
</reference>
<evidence type="ECO:0000313" key="2">
    <source>
        <dbReference type="EMBL" id="MBF0870319.1"/>
    </source>
</evidence>
<reference evidence="2" key="2">
    <citation type="submission" date="2020-11" db="EMBL/GenBank/DDBJ databases">
        <title>Description of novel Gluconobacter species.</title>
        <authorList>
            <person name="Cleenwerck I."/>
            <person name="Cnockaert M."/>
            <person name="Borremans W."/>
            <person name="Wieme A.D."/>
            <person name="De Vuyst L."/>
            <person name="Vandamme P."/>
        </authorList>
    </citation>
    <scope>NUCLEOTIDE SEQUENCE</scope>
    <source>
        <strain evidence="2">R71697</strain>
    </source>
</reference>